<name>A0AAD6D0E9_9EURO</name>
<protein>
    <submittedName>
        <fullName evidence="2">Uncharacterized protein</fullName>
    </submittedName>
</protein>
<accession>A0AAD6D0E9</accession>
<dbReference type="AlphaFoldDB" id="A0AAD6D0E9"/>
<evidence type="ECO:0000256" key="1">
    <source>
        <dbReference type="ARBA" id="ARBA00009005"/>
    </source>
</evidence>
<dbReference type="PANTHER" id="PTHR48104">
    <property type="entry name" value="METACASPASE-4"/>
    <property type="match status" value="1"/>
</dbReference>
<evidence type="ECO:0000313" key="3">
    <source>
        <dbReference type="Proteomes" id="UP001220324"/>
    </source>
</evidence>
<keyword evidence="3" id="KW-1185">Reference proteome</keyword>
<dbReference type="GO" id="GO:0006508">
    <property type="term" value="P:proteolysis"/>
    <property type="evidence" value="ECO:0007669"/>
    <property type="project" value="TreeGrafter"/>
</dbReference>
<dbReference type="Gene3D" id="3.40.50.12660">
    <property type="match status" value="1"/>
</dbReference>
<reference evidence="2 3" key="1">
    <citation type="journal article" date="2023" name="IMA Fungus">
        <title>Comparative genomic study of the Penicillium genus elucidates a diverse pangenome and 15 lateral gene transfer events.</title>
        <authorList>
            <person name="Petersen C."/>
            <person name="Sorensen T."/>
            <person name="Nielsen M.R."/>
            <person name="Sondergaard T.E."/>
            <person name="Sorensen J.L."/>
            <person name="Fitzpatrick D.A."/>
            <person name="Frisvad J.C."/>
            <person name="Nielsen K.L."/>
        </authorList>
    </citation>
    <scope>NUCLEOTIDE SEQUENCE [LARGE SCALE GENOMIC DNA]</scope>
    <source>
        <strain evidence="2 3">IBT 35679</strain>
    </source>
</reference>
<evidence type="ECO:0000313" key="2">
    <source>
        <dbReference type="EMBL" id="KAJ5546723.1"/>
    </source>
</evidence>
<sequence length="379" mass="43237">MTKRAILIAVEYLPPSQNEKNLDDDSEDEDDSWLFKGCINDVVAINSHLLVACGFQQENIQRLISYPPTHEGLQVEAKLPTYTNLLESFDLMHKEGNEGDIFYFHFSGPVCAVFQKYVSGYPEKHKALRVLDDNEQRSYIYNSELVFLFKRLAEKGIDCCVTLDSRESRDIEASSNFRGLRLSNCQLAEMLNHFSLQQNLENNRLQRQHSPLSHTVLSLKFGRNRSAQSVYEVSSKKHYGFLTFFLLMVLRRSASPLTWDEIVWQIGLQRGDSYPITRCSGATDRLFLCGQIEQTTYSSLRFSGTLNALDKRPTKLIIEGGAVHGLSQGAMGFFTPLRREMRDKGINGQTSLQFRIVTVNQLFSQAEVNDLFDTINMSK</sequence>
<proteinExistence type="inferred from homology"/>
<dbReference type="GO" id="GO:0005737">
    <property type="term" value="C:cytoplasm"/>
    <property type="evidence" value="ECO:0007669"/>
    <property type="project" value="TreeGrafter"/>
</dbReference>
<dbReference type="GO" id="GO:0004197">
    <property type="term" value="F:cysteine-type endopeptidase activity"/>
    <property type="evidence" value="ECO:0007669"/>
    <property type="project" value="TreeGrafter"/>
</dbReference>
<gene>
    <name evidence="2" type="ORF">N7494_004308</name>
</gene>
<comment type="similarity">
    <text evidence="1">Belongs to the peptidase C14B family.</text>
</comment>
<dbReference type="Proteomes" id="UP001220324">
    <property type="component" value="Unassembled WGS sequence"/>
</dbReference>
<dbReference type="EMBL" id="JAQIZZ010000003">
    <property type="protein sequence ID" value="KAJ5546723.1"/>
    <property type="molecule type" value="Genomic_DNA"/>
</dbReference>
<organism evidence="2 3">
    <name type="scientific">Penicillium frequentans</name>
    <dbReference type="NCBI Taxonomy" id="3151616"/>
    <lineage>
        <taxon>Eukaryota</taxon>
        <taxon>Fungi</taxon>
        <taxon>Dikarya</taxon>
        <taxon>Ascomycota</taxon>
        <taxon>Pezizomycotina</taxon>
        <taxon>Eurotiomycetes</taxon>
        <taxon>Eurotiomycetidae</taxon>
        <taxon>Eurotiales</taxon>
        <taxon>Aspergillaceae</taxon>
        <taxon>Penicillium</taxon>
    </lineage>
</organism>
<dbReference type="InterPro" id="IPR050452">
    <property type="entry name" value="Metacaspase"/>
</dbReference>
<dbReference type="PANTHER" id="PTHR48104:SF30">
    <property type="entry name" value="METACASPASE-1"/>
    <property type="match status" value="1"/>
</dbReference>
<comment type="caution">
    <text evidence="2">The sequence shown here is derived from an EMBL/GenBank/DDBJ whole genome shotgun (WGS) entry which is preliminary data.</text>
</comment>